<dbReference type="GO" id="GO:0016853">
    <property type="term" value="F:isomerase activity"/>
    <property type="evidence" value="ECO:0007669"/>
    <property type="project" value="UniProtKB-KW"/>
</dbReference>
<accession>A0A382SP01</accession>
<dbReference type="AlphaFoldDB" id="A0A382SP01"/>
<dbReference type="PIRSF" id="PIRSF005384">
    <property type="entry name" value="RpiB_LacA_B"/>
    <property type="match status" value="1"/>
</dbReference>
<dbReference type="GO" id="GO:0005975">
    <property type="term" value="P:carbohydrate metabolic process"/>
    <property type="evidence" value="ECO:0007669"/>
    <property type="project" value="InterPro"/>
</dbReference>
<dbReference type="NCBIfam" id="TIGR01120">
    <property type="entry name" value="rpiB"/>
    <property type="match status" value="1"/>
</dbReference>
<dbReference type="EMBL" id="UINC01130528">
    <property type="protein sequence ID" value="SVD11654.1"/>
    <property type="molecule type" value="Genomic_DNA"/>
</dbReference>
<protein>
    <recommendedName>
        <fullName evidence="3">Ribose 5-phosphate isomerase B</fullName>
    </recommendedName>
</protein>
<proteinExistence type="predicted"/>
<evidence type="ECO:0000313" key="2">
    <source>
        <dbReference type="EMBL" id="SVD11654.1"/>
    </source>
</evidence>
<dbReference type="PANTHER" id="PTHR30345:SF0">
    <property type="entry name" value="DNA DAMAGE-REPAIR_TOLERATION PROTEIN DRT102"/>
    <property type="match status" value="1"/>
</dbReference>
<organism evidence="2">
    <name type="scientific">marine metagenome</name>
    <dbReference type="NCBI Taxonomy" id="408172"/>
    <lineage>
        <taxon>unclassified sequences</taxon>
        <taxon>metagenomes</taxon>
        <taxon>ecological metagenomes</taxon>
    </lineage>
</organism>
<dbReference type="NCBIfam" id="NF004051">
    <property type="entry name" value="PRK05571.1"/>
    <property type="match status" value="1"/>
</dbReference>
<dbReference type="InterPro" id="IPR004785">
    <property type="entry name" value="RpiB"/>
</dbReference>
<dbReference type="InterPro" id="IPR003500">
    <property type="entry name" value="RpiB_LacA_LacB"/>
</dbReference>
<sequence length="149" mass="16810">VVRDRKIKSKKVVLASDHAGFKLKEEIKKFLIKKRKKVLDLGTKNANSVDYPDYAHLLSKKMKKDKNQFGILICGSGTGMSMAANKHKNIRAALCYDTKSTKLSRLHNNANVMTIGSRLIKKNVALKCVNAFLQTNFDGGRHLRRVKKI</sequence>
<evidence type="ECO:0000256" key="1">
    <source>
        <dbReference type="ARBA" id="ARBA00023235"/>
    </source>
</evidence>
<dbReference type="Gene3D" id="3.40.1400.10">
    <property type="entry name" value="Sugar-phosphate isomerase, RpiB/LacA/LacB"/>
    <property type="match status" value="1"/>
</dbReference>
<dbReference type="Pfam" id="PF02502">
    <property type="entry name" value="LacAB_rpiB"/>
    <property type="match status" value="1"/>
</dbReference>
<evidence type="ECO:0008006" key="3">
    <source>
        <dbReference type="Google" id="ProtNLM"/>
    </source>
</evidence>
<dbReference type="NCBIfam" id="TIGR00689">
    <property type="entry name" value="rpiB_lacA_lacB"/>
    <property type="match status" value="1"/>
</dbReference>
<feature type="non-terminal residue" evidence="2">
    <location>
        <position position="1"/>
    </location>
</feature>
<name>A0A382SP01_9ZZZZ</name>
<reference evidence="2" key="1">
    <citation type="submission" date="2018-05" db="EMBL/GenBank/DDBJ databases">
        <authorList>
            <person name="Lanie J.A."/>
            <person name="Ng W.-L."/>
            <person name="Kazmierczak K.M."/>
            <person name="Andrzejewski T.M."/>
            <person name="Davidsen T.M."/>
            <person name="Wayne K.J."/>
            <person name="Tettelin H."/>
            <person name="Glass J.I."/>
            <person name="Rusch D."/>
            <person name="Podicherti R."/>
            <person name="Tsui H.-C.T."/>
            <person name="Winkler M.E."/>
        </authorList>
    </citation>
    <scope>NUCLEOTIDE SEQUENCE</scope>
</reference>
<dbReference type="SUPFAM" id="SSF89623">
    <property type="entry name" value="Ribose/Galactose isomerase RpiB/AlsB"/>
    <property type="match status" value="1"/>
</dbReference>
<gene>
    <name evidence="2" type="ORF">METZ01_LOCUS364508</name>
</gene>
<dbReference type="InterPro" id="IPR036569">
    <property type="entry name" value="RpiB_LacA_LacB_sf"/>
</dbReference>
<keyword evidence="1" id="KW-0413">Isomerase</keyword>
<dbReference type="PANTHER" id="PTHR30345">
    <property type="entry name" value="RIBOSE-5-PHOSPHATE ISOMERASE B"/>
    <property type="match status" value="1"/>
</dbReference>